<dbReference type="EC" id="2.7.13.3" evidence="2"/>
<evidence type="ECO:0000256" key="1">
    <source>
        <dbReference type="ARBA" id="ARBA00000085"/>
    </source>
</evidence>
<dbReference type="InterPro" id="IPR003594">
    <property type="entry name" value="HATPase_dom"/>
</dbReference>
<evidence type="ECO:0000256" key="4">
    <source>
        <dbReference type="ARBA" id="ARBA00022679"/>
    </source>
</evidence>
<dbReference type="Gene3D" id="3.30.450.20">
    <property type="entry name" value="PAS domain"/>
    <property type="match status" value="1"/>
</dbReference>
<keyword evidence="7" id="KW-0472">Membrane</keyword>
<dbReference type="CDD" id="cd00082">
    <property type="entry name" value="HisKA"/>
    <property type="match status" value="1"/>
</dbReference>
<dbReference type="Gene3D" id="3.40.50.2300">
    <property type="match status" value="1"/>
</dbReference>
<dbReference type="InterPro" id="IPR005467">
    <property type="entry name" value="His_kinase_dom"/>
</dbReference>
<organism evidence="11 12">
    <name type="scientific">Alistipes hominis</name>
    <dbReference type="NCBI Taxonomy" id="2763015"/>
    <lineage>
        <taxon>Bacteria</taxon>
        <taxon>Pseudomonadati</taxon>
        <taxon>Bacteroidota</taxon>
        <taxon>Bacteroidia</taxon>
        <taxon>Bacteroidales</taxon>
        <taxon>Rikenellaceae</taxon>
        <taxon>Alistipes</taxon>
    </lineage>
</organism>
<evidence type="ECO:0000256" key="5">
    <source>
        <dbReference type="ARBA" id="ARBA00022777"/>
    </source>
</evidence>
<dbReference type="Pfam" id="PF00072">
    <property type="entry name" value="Response_reg"/>
    <property type="match status" value="1"/>
</dbReference>
<evidence type="ECO:0000256" key="3">
    <source>
        <dbReference type="ARBA" id="ARBA00022553"/>
    </source>
</evidence>
<comment type="caution">
    <text evidence="11">The sequence shown here is derived from an EMBL/GenBank/DDBJ whole genome shotgun (WGS) entry which is preliminary data.</text>
</comment>
<name>A0ABR7CMR7_9BACT</name>
<dbReference type="Gene3D" id="1.10.287.130">
    <property type="match status" value="1"/>
</dbReference>
<protein>
    <recommendedName>
        <fullName evidence="2">histidine kinase</fullName>
        <ecNumber evidence="2">2.7.13.3</ecNumber>
    </recommendedName>
</protein>
<dbReference type="PROSITE" id="PS50110">
    <property type="entry name" value="RESPONSE_REGULATORY"/>
    <property type="match status" value="1"/>
</dbReference>
<dbReference type="PROSITE" id="PS50109">
    <property type="entry name" value="HIS_KIN"/>
    <property type="match status" value="1"/>
</dbReference>
<dbReference type="PRINTS" id="PR00344">
    <property type="entry name" value="BCTRLSENSOR"/>
</dbReference>
<dbReference type="SMART" id="SM00448">
    <property type="entry name" value="REC"/>
    <property type="match status" value="1"/>
</dbReference>
<feature type="domain" description="PAC" evidence="10">
    <location>
        <begin position="618"/>
        <end position="674"/>
    </location>
</feature>
<evidence type="ECO:0000256" key="2">
    <source>
        <dbReference type="ARBA" id="ARBA00012438"/>
    </source>
</evidence>
<dbReference type="SMART" id="SM00387">
    <property type="entry name" value="HATPase_c"/>
    <property type="match status" value="1"/>
</dbReference>
<evidence type="ECO:0000313" key="12">
    <source>
        <dbReference type="Proteomes" id="UP000636891"/>
    </source>
</evidence>
<accession>A0ABR7CMR7</accession>
<keyword evidence="5" id="KW-0418">Kinase</keyword>
<evidence type="ECO:0000256" key="7">
    <source>
        <dbReference type="SAM" id="Phobius"/>
    </source>
</evidence>
<dbReference type="InterPro" id="IPR035965">
    <property type="entry name" value="PAS-like_dom_sf"/>
</dbReference>
<proteinExistence type="predicted"/>
<feature type="domain" description="Response regulatory" evidence="9">
    <location>
        <begin position="926"/>
        <end position="1039"/>
    </location>
</feature>
<dbReference type="SMART" id="SM00388">
    <property type="entry name" value="HisKA"/>
    <property type="match status" value="1"/>
</dbReference>
<reference evidence="11 12" key="1">
    <citation type="submission" date="2020-08" db="EMBL/GenBank/DDBJ databases">
        <title>Genome public.</title>
        <authorList>
            <person name="Liu C."/>
            <person name="Sun Q."/>
        </authorList>
    </citation>
    <scope>NUCLEOTIDE SEQUENCE [LARGE SCALE GENOMIC DNA]</scope>
    <source>
        <strain evidence="11 12">New-7</strain>
    </source>
</reference>
<dbReference type="InterPro" id="IPR004358">
    <property type="entry name" value="Sig_transdc_His_kin-like_C"/>
</dbReference>
<dbReference type="CDD" id="cd17546">
    <property type="entry name" value="REC_hyHK_CKI1_RcsC-like"/>
    <property type="match status" value="1"/>
</dbReference>
<evidence type="ECO:0000256" key="6">
    <source>
        <dbReference type="PROSITE-ProRule" id="PRU00169"/>
    </source>
</evidence>
<keyword evidence="12" id="KW-1185">Reference proteome</keyword>
<dbReference type="InterPro" id="IPR036890">
    <property type="entry name" value="HATPase_C_sf"/>
</dbReference>
<dbReference type="InterPro" id="IPR036097">
    <property type="entry name" value="HisK_dim/P_sf"/>
</dbReference>
<keyword evidence="7" id="KW-1133">Transmembrane helix</keyword>
<dbReference type="PANTHER" id="PTHR43047:SF72">
    <property type="entry name" value="OSMOSENSING HISTIDINE PROTEIN KINASE SLN1"/>
    <property type="match status" value="1"/>
</dbReference>
<feature type="domain" description="Histidine kinase" evidence="8">
    <location>
        <begin position="692"/>
        <end position="903"/>
    </location>
</feature>
<feature type="transmembrane region" description="Helical" evidence="7">
    <location>
        <begin position="372"/>
        <end position="390"/>
    </location>
</feature>
<dbReference type="SUPFAM" id="SSF47384">
    <property type="entry name" value="Homodimeric domain of signal transducing histidine kinase"/>
    <property type="match status" value="1"/>
</dbReference>
<evidence type="ECO:0000259" key="9">
    <source>
        <dbReference type="PROSITE" id="PS50110"/>
    </source>
</evidence>
<evidence type="ECO:0000259" key="8">
    <source>
        <dbReference type="PROSITE" id="PS50109"/>
    </source>
</evidence>
<dbReference type="SUPFAM" id="SSF52172">
    <property type="entry name" value="CheY-like"/>
    <property type="match status" value="1"/>
</dbReference>
<keyword evidence="4" id="KW-0808">Transferase</keyword>
<dbReference type="Pfam" id="PF02518">
    <property type="entry name" value="HATPase_c"/>
    <property type="match status" value="1"/>
</dbReference>
<dbReference type="InterPro" id="IPR000700">
    <property type="entry name" value="PAS-assoc_C"/>
</dbReference>
<dbReference type="SUPFAM" id="SSF55785">
    <property type="entry name" value="PYP-like sensor domain (PAS domain)"/>
    <property type="match status" value="1"/>
</dbReference>
<dbReference type="InterPro" id="IPR003661">
    <property type="entry name" value="HisK_dim/P_dom"/>
</dbReference>
<keyword evidence="7" id="KW-0812">Transmembrane</keyword>
<evidence type="ECO:0000259" key="10">
    <source>
        <dbReference type="PROSITE" id="PS50113"/>
    </source>
</evidence>
<dbReference type="Gene3D" id="3.30.565.10">
    <property type="entry name" value="Histidine kinase-like ATPase, C-terminal domain"/>
    <property type="match status" value="1"/>
</dbReference>
<comment type="catalytic activity">
    <reaction evidence="1">
        <text>ATP + protein L-histidine = ADP + protein N-phospho-L-histidine.</text>
        <dbReference type="EC" id="2.7.13.3"/>
    </reaction>
</comment>
<sequence>MIDRPDVRLFRPIKGGLLFVFCLLAVFPGFGKQQGRGTDYMLVVSVYAEASAWSNDIIIPVINMAAGIENLNVYSEYMNMLLIDNDTLATEFKRRLFANYREHPPRMLLLIGNPAKILLEDVKKHWGDIPILFCADKEYVGTDSLYLKRNPIPPDLRTPLSELVSEYNLTVLQTPVFLQQSVDLMRRMIPGMKELVFLGDDLYINRQDEQELSELMRTDYPELSYRYFSAADMTTGQLFDSLKMIDRKTTGVLYSSWWYKKNFVGNTVLMTNAYRGITTFALPFFSLHPSGIRDSNGIVGGFVYSQEAFNKKLLETISGVLAGRQPRDIPFYFPRGIPTFNYESLVGNGFSLADTPKGAVVYNRPPSFFEQYKYVLFGTVVLFVVALLLFQSKRNRMLQKLSKAQLREIQIGENYTNLFDNMPIIYMQERVVLDESGDPVDTVFCDVNRSFERSFYPKERTIGRKGSEIFPESMPEFLHFIRIAIAERRSITFTYYFKSIDTFYEVVLCCSHMPGIIDVFCLDSTQLHDVQQKLSTTNKKLSMALEIASIVPWKWNLRERTILCDVNRPIELGRTDGDVREEQLSVPDTQYFAKIRREDRERVRRAYRDLAEGRVAKVKEEYRVIVGEGRGRRQEWVEAQAAVETWDGSGKPLVLVGSSQVITERKKMEQEMMSAKDRAEESNRLKSAFLANMSHEIRAPLNAIVGFSGILALSDSEQEKQEYVGIIENNNALLLQLIGDILDLSKIEAGTLEFVYSDFDLNELMQEKERVMRMRLKTDRVELAFERPLAECPIRSERNRLSQLLINLISNAIKFTKQGSIRFGYELRGQEIYCYVTDTGCGIPQDKKDSVFGRFVKLNHFEQGTGLGLSICHTIVRHMGGRIGVESEEGKGSTFWFTIPYTPATLRPEDEPEERPLVAVEKDKLTVLIAEDDDSNYRLFETILRHDYRLVHAWNGKEAVELFEQYRPHLVLMDLNMPVMDGYEATREIRKISSDVPVLAVTAFAFASDEQKVMQNGFDGYMPKPINAKQLKGQILDMLQSRMTLI</sequence>
<keyword evidence="3 6" id="KW-0597">Phosphoprotein</keyword>
<dbReference type="CDD" id="cd16922">
    <property type="entry name" value="HATPase_EvgS-ArcB-TorS-like"/>
    <property type="match status" value="1"/>
</dbReference>
<dbReference type="Proteomes" id="UP000636891">
    <property type="component" value="Unassembled WGS sequence"/>
</dbReference>
<dbReference type="PROSITE" id="PS50113">
    <property type="entry name" value="PAC"/>
    <property type="match status" value="1"/>
</dbReference>
<feature type="modified residue" description="4-aspartylphosphate" evidence="6">
    <location>
        <position position="974"/>
    </location>
</feature>
<evidence type="ECO:0000313" key="11">
    <source>
        <dbReference type="EMBL" id="MBC5616961.1"/>
    </source>
</evidence>
<dbReference type="InterPro" id="IPR001789">
    <property type="entry name" value="Sig_transdc_resp-reg_receiver"/>
</dbReference>
<gene>
    <name evidence="11" type="ORF">H8S08_08025</name>
</gene>
<dbReference type="InterPro" id="IPR011006">
    <property type="entry name" value="CheY-like_superfamily"/>
</dbReference>
<dbReference type="SUPFAM" id="SSF55874">
    <property type="entry name" value="ATPase domain of HSP90 chaperone/DNA topoisomerase II/histidine kinase"/>
    <property type="match status" value="1"/>
</dbReference>
<dbReference type="PANTHER" id="PTHR43047">
    <property type="entry name" value="TWO-COMPONENT HISTIDINE PROTEIN KINASE"/>
    <property type="match status" value="1"/>
</dbReference>
<dbReference type="EMBL" id="JACOOK010000003">
    <property type="protein sequence ID" value="MBC5616961.1"/>
    <property type="molecule type" value="Genomic_DNA"/>
</dbReference>
<dbReference type="Pfam" id="PF00512">
    <property type="entry name" value="HisKA"/>
    <property type="match status" value="1"/>
</dbReference>